<evidence type="ECO:0000259" key="1">
    <source>
        <dbReference type="SMART" id="SM01321"/>
    </source>
</evidence>
<dbReference type="PANTHER" id="PTHR33360">
    <property type="entry name" value="TRANSPOSASE FOR INSERTION SEQUENCE ELEMENT IS200"/>
    <property type="match status" value="1"/>
</dbReference>
<dbReference type="PANTHER" id="PTHR33360:SF2">
    <property type="entry name" value="TRANSPOSASE FOR INSERTION SEQUENCE ELEMENT IS200"/>
    <property type="match status" value="1"/>
</dbReference>
<dbReference type="GO" id="GO:0003677">
    <property type="term" value="F:DNA binding"/>
    <property type="evidence" value="ECO:0007669"/>
    <property type="project" value="InterPro"/>
</dbReference>
<dbReference type="NCBIfam" id="NF033573">
    <property type="entry name" value="transpos_IS200"/>
    <property type="match status" value="1"/>
</dbReference>
<dbReference type="Gene3D" id="3.30.70.1290">
    <property type="entry name" value="Transposase IS200-like"/>
    <property type="match status" value="1"/>
</dbReference>
<dbReference type="GO" id="GO:0006313">
    <property type="term" value="P:DNA transposition"/>
    <property type="evidence" value="ECO:0007669"/>
    <property type="project" value="InterPro"/>
</dbReference>
<sequence>MPYIKVMIHLIWSTKNRQPIITPELKTHLLHHIKENGRQKGVFVDALNCVRDHIHILVSLGTEQTISKTVMLLKGESSFWVNKQSLLKHKFEWQDEYIALSVSQSGVEKVRAYIANQEEHHRKTTFAEEYEKFLGAHGFEGK</sequence>
<name>A0A933ICY4_UNCT6</name>
<dbReference type="GO" id="GO:0004803">
    <property type="term" value="F:transposase activity"/>
    <property type="evidence" value="ECO:0007669"/>
    <property type="project" value="InterPro"/>
</dbReference>
<accession>A0A933ICY4</accession>
<dbReference type="EMBL" id="JACQXR010000038">
    <property type="protein sequence ID" value="MBI4726188.1"/>
    <property type="molecule type" value="Genomic_DNA"/>
</dbReference>
<dbReference type="SUPFAM" id="SSF143422">
    <property type="entry name" value="Transposase IS200-like"/>
    <property type="match status" value="1"/>
</dbReference>
<organism evidence="2 3">
    <name type="scientific">candidate division TA06 bacterium</name>
    <dbReference type="NCBI Taxonomy" id="2250710"/>
    <lineage>
        <taxon>Bacteria</taxon>
        <taxon>Bacteria division TA06</taxon>
    </lineage>
</organism>
<dbReference type="Pfam" id="PF01797">
    <property type="entry name" value="Y1_Tnp"/>
    <property type="match status" value="1"/>
</dbReference>
<dbReference type="Proteomes" id="UP000736328">
    <property type="component" value="Unassembled WGS sequence"/>
</dbReference>
<comment type="caution">
    <text evidence="2">The sequence shown here is derived from an EMBL/GenBank/DDBJ whole genome shotgun (WGS) entry which is preliminary data.</text>
</comment>
<dbReference type="AlphaFoldDB" id="A0A933ICY4"/>
<evidence type="ECO:0000313" key="2">
    <source>
        <dbReference type="EMBL" id="MBI4726188.1"/>
    </source>
</evidence>
<protein>
    <submittedName>
        <fullName evidence="2">IS200/IS605 family transposase</fullName>
    </submittedName>
</protein>
<dbReference type="SMART" id="SM01321">
    <property type="entry name" value="Y1_Tnp"/>
    <property type="match status" value="1"/>
</dbReference>
<dbReference type="InterPro" id="IPR036515">
    <property type="entry name" value="Transposase_17_sf"/>
</dbReference>
<reference evidence="2" key="1">
    <citation type="submission" date="2020-07" db="EMBL/GenBank/DDBJ databases">
        <title>Huge and variable diversity of episymbiotic CPR bacteria and DPANN archaea in groundwater ecosystems.</title>
        <authorList>
            <person name="He C.Y."/>
            <person name="Keren R."/>
            <person name="Whittaker M."/>
            <person name="Farag I.F."/>
            <person name="Doudna J."/>
            <person name="Cate J.H.D."/>
            <person name="Banfield J.F."/>
        </authorList>
    </citation>
    <scope>NUCLEOTIDE SEQUENCE</scope>
    <source>
        <strain evidence="2">NC_groundwater_1520_Pr4_B-0.1um_53_5</strain>
    </source>
</reference>
<evidence type="ECO:0000313" key="3">
    <source>
        <dbReference type="Proteomes" id="UP000736328"/>
    </source>
</evidence>
<proteinExistence type="predicted"/>
<gene>
    <name evidence="2" type="primary">tnpA</name>
    <name evidence="2" type="ORF">HY768_03015</name>
</gene>
<feature type="domain" description="Transposase IS200-like" evidence="1">
    <location>
        <begin position="3"/>
        <end position="117"/>
    </location>
</feature>
<dbReference type="InterPro" id="IPR002686">
    <property type="entry name" value="Transposase_17"/>
</dbReference>